<sequence length="91" mass="10857">MSRAEIIENSENLKRDFLESDSNRGFLPISDARFENDQNTKLKFTLENKFLGWRSVSEFYAIFIEVPNFSQIFSAEDGWMFMWQHQICFCN</sequence>
<name>A0A9P1N0U6_9PELO</name>
<evidence type="ECO:0000313" key="1">
    <source>
        <dbReference type="EMBL" id="CAI5447369.1"/>
    </source>
</evidence>
<dbReference type="EMBL" id="CANHGI010000004">
    <property type="protein sequence ID" value="CAI5447369.1"/>
    <property type="molecule type" value="Genomic_DNA"/>
</dbReference>
<evidence type="ECO:0000313" key="2">
    <source>
        <dbReference type="Proteomes" id="UP001152747"/>
    </source>
</evidence>
<dbReference type="AlphaFoldDB" id="A0A9P1N0U6"/>
<keyword evidence="2" id="KW-1185">Reference proteome</keyword>
<dbReference type="Proteomes" id="UP001152747">
    <property type="component" value="Unassembled WGS sequence"/>
</dbReference>
<reference evidence="1" key="1">
    <citation type="submission" date="2022-11" db="EMBL/GenBank/DDBJ databases">
        <authorList>
            <person name="Kikuchi T."/>
        </authorList>
    </citation>
    <scope>NUCLEOTIDE SEQUENCE</scope>
    <source>
        <strain evidence="1">PS1010</strain>
    </source>
</reference>
<comment type="caution">
    <text evidence="1">The sequence shown here is derived from an EMBL/GenBank/DDBJ whole genome shotgun (WGS) entry which is preliminary data.</text>
</comment>
<protein>
    <submittedName>
        <fullName evidence="1">Uncharacterized protein</fullName>
    </submittedName>
</protein>
<accession>A0A9P1N0U6</accession>
<proteinExistence type="predicted"/>
<organism evidence="1 2">
    <name type="scientific">Caenorhabditis angaria</name>
    <dbReference type="NCBI Taxonomy" id="860376"/>
    <lineage>
        <taxon>Eukaryota</taxon>
        <taxon>Metazoa</taxon>
        <taxon>Ecdysozoa</taxon>
        <taxon>Nematoda</taxon>
        <taxon>Chromadorea</taxon>
        <taxon>Rhabditida</taxon>
        <taxon>Rhabditina</taxon>
        <taxon>Rhabditomorpha</taxon>
        <taxon>Rhabditoidea</taxon>
        <taxon>Rhabditidae</taxon>
        <taxon>Peloderinae</taxon>
        <taxon>Caenorhabditis</taxon>
    </lineage>
</organism>
<gene>
    <name evidence="1" type="ORF">CAMP_LOCUS10006</name>
</gene>